<organism evidence="3 4">
    <name type="scientific">Meira miltonrushii</name>
    <dbReference type="NCBI Taxonomy" id="1280837"/>
    <lineage>
        <taxon>Eukaryota</taxon>
        <taxon>Fungi</taxon>
        <taxon>Dikarya</taxon>
        <taxon>Basidiomycota</taxon>
        <taxon>Ustilaginomycotina</taxon>
        <taxon>Exobasidiomycetes</taxon>
        <taxon>Exobasidiales</taxon>
        <taxon>Brachybasidiaceae</taxon>
        <taxon>Meira</taxon>
    </lineage>
</organism>
<dbReference type="OrthoDB" id="3366661at2759"/>
<dbReference type="Proteomes" id="UP000245771">
    <property type="component" value="Unassembled WGS sequence"/>
</dbReference>
<feature type="coiled-coil region" evidence="1">
    <location>
        <begin position="340"/>
        <end position="409"/>
    </location>
</feature>
<proteinExistence type="predicted"/>
<feature type="region of interest" description="Disordered" evidence="2">
    <location>
        <begin position="110"/>
        <end position="270"/>
    </location>
</feature>
<dbReference type="AlphaFoldDB" id="A0A316V8C4"/>
<feature type="compositionally biased region" description="Polar residues" evidence="2">
    <location>
        <begin position="246"/>
        <end position="260"/>
    </location>
</feature>
<dbReference type="STRING" id="1280837.A0A316V8C4"/>
<dbReference type="GeneID" id="37019621"/>
<evidence type="ECO:0000256" key="2">
    <source>
        <dbReference type="SAM" id="MobiDB-lite"/>
    </source>
</evidence>
<reference evidence="3 4" key="1">
    <citation type="journal article" date="2018" name="Mol. Biol. Evol.">
        <title>Broad Genomic Sampling Reveals a Smut Pathogenic Ancestry of the Fungal Clade Ustilaginomycotina.</title>
        <authorList>
            <person name="Kijpornyongpan T."/>
            <person name="Mondo S.J."/>
            <person name="Barry K."/>
            <person name="Sandor L."/>
            <person name="Lee J."/>
            <person name="Lipzen A."/>
            <person name="Pangilinan J."/>
            <person name="LaButti K."/>
            <person name="Hainaut M."/>
            <person name="Henrissat B."/>
            <person name="Grigoriev I.V."/>
            <person name="Spatafora J.W."/>
            <person name="Aime M.C."/>
        </authorList>
    </citation>
    <scope>NUCLEOTIDE SEQUENCE [LARGE SCALE GENOMIC DNA]</scope>
    <source>
        <strain evidence="3 4">MCA 3882</strain>
    </source>
</reference>
<evidence type="ECO:0000313" key="4">
    <source>
        <dbReference type="Proteomes" id="UP000245771"/>
    </source>
</evidence>
<accession>A0A316V8C4</accession>
<feature type="compositionally biased region" description="Polar residues" evidence="2">
    <location>
        <begin position="34"/>
        <end position="45"/>
    </location>
</feature>
<dbReference type="RefSeq" id="XP_025354189.1">
    <property type="nucleotide sequence ID" value="XM_025497840.1"/>
</dbReference>
<feature type="compositionally biased region" description="Polar residues" evidence="2">
    <location>
        <begin position="219"/>
        <end position="234"/>
    </location>
</feature>
<feature type="compositionally biased region" description="Pro residues" evidence="2">
    <location>
        <begin position="110"/>
        <end position="125"/>
    </location>
</feature>
<keyword evidence="1" id="KW-0175">Coiled coil</keyword>
<name>A0A316V8C4_9BASI</name>
<evidence type="ECO:0000256" key="1">
    <source>
        <dbReference type="SAM" id="Coils"/>
    </source>
</evidence>
<dbReference type="InParanoid" id="A0A316V8C4"/>
<feature type="region of interest" description="Disordered" evidence="2">
    <location>
        <begin position="1"/>
        <end position="81"/>
    </location>
</feature>
<keyword evidence="4" id="KW-1185">Reference proteome</keyword>
<protein>
    <submittedName>
        <fullName evidence="3">Uncharacterized protein</fullName>
    </submittedName>
</protein>
<dbReference type="EMBL" id="KZ819604">
    <property type="protein sequence ID" value="PWN33887.1"/>
    <property type="molecule type" value="Genomic_DNA"/>
</dbReference>
<feature type="compositionally biased region" description="Low complexity" evidence="2">
    <location>
        <begin position="189"/>
        <end position="218"/>
    </location>
</feature>
<sequence>MGPPPTHEQVYGQEGSGAMPPNVMHQPHLGSDGGTSTPDSINPTYSPYPPPNVQQQIPPFEMQYGAPPQMQDMRFPPMYPTQAPFPIPHAMAPMNPNMYGQFVPPLMPQGVPSPLPHHQPSPYAVPPSQMHTGGQRQMGARQRRFPTPQQSMSRMSIGGSDGGQAQSGIRGLPPTDTPAEPDQSTEVQSGTSTSTSKSTILSNVPSFLPSKPSFSFSPQNEHNNTPRQAMTRSAPTARRNVYPGEHTSNPIAGITSTSYQPPEAPIVPHLSRLPSLPPRPDLSGISDASQLATAFQQREEALIMRIEALGFEPESAWKVMTELEGGAGRVEREAAAPVLGIRLLQRIDALQKENEKLEDRLKEQIGQKAALRSELADASDLIQEMDAALKEAEKKAKVAAAKAIAQERALAIACAQQSSAISEEKEV</sequence>
<evidence type="ECO:0000313" key="3">
    <source>
        <dbReference type="EMBL" id="PWN33887.1"/>
    </source>
</evidence>
<gene>
    <name evidence="3" type="ORF">FA14DRAFT_156565</name>
</gene>